<feature type="compositionally biased region" description="Basic and acidic residues" evidence="1">
    <location>
        <begin position="458"/>
        <end position="470"/>
    </location>
</feature>
<feature type="region of interest" description="Disordered" evidence="1">
    <location>
        <begin position="1020"/>
        <end position="1093"/>
    </location>
</feature>
<protein>
    <submittedName>
        <fullName evidence="4">HAUS6_N domain-containing protein</fullName>
    </submittedName>
</protein>
<organism evidence="4">
    <name type="scientific">Rodentolepis nana</name>
    <name type="common">Dwarf tapeworm</name>
    <name type="synonym">Hymenolepis nana</name>
    <dbReference type="NCBI Taxonomy" id="102285"/>
    <lineage>
        <taxon>Eukaryota</taxon>
        <taxon>Metazoa</taxon>
        <taxon>Spiralia</taxon>
        <taxon>Lophotrochozoa</taxon>
        <taxon>Platyhelminthes</taxon>
        <taxon>Cestoda</taxon>
        <taxon>Eucestoda</taxon>
        <taxon>Cyclophyllidea</taxon>
        <taxon>Hymenolepididae</taxon>
        <taxon>Rodentolepis</taxon>
    </lineage>
</organism>
<feature type="region of interest" description="Disordered" evidence="1">
    <location>
        <begin position="907"/>
        <end position="934"/>
    </location>
</feature>
<reference evidence="2 3" key="2">
    <citation type="submission" date="2018-11" db="EMBL/GenBank/DDBJ databases">
        <authorList>
            <consortium name="Pathogen Informatics"/>
        </authorList>
    </citation>
    <scope>NUCLEOTIDE SEQUENCE [LARGE SCALE GENOMIC DNA]</scope>
</reference>
<feature type="compositionally biased region" description="Polar residues" evidence="1">
    <location>
        <begin position="755"/>
        <end position="767"/>
    </location>
</feature>
<feature type="compositionally biased region" description="Polar residues" evidence="1">
    <location>
        <begin position="1051"/>
        <end position="1075"/>
    </location>
</feature>
<proteinExistence type="predicted"/>
<sequence length="1173" mass="131140">MSVQESASALVNLLSLLGLPRIKVDVIRQMKLNSPNVYNESVHILWSFIILLQRNQAVHGDIDSEDMETTAMITTVNNFIISQGFPLFISSTNKNRNSLALINLLWCFHHFKIFLLPESIFSGAIFAPPGIHSPKFLRKISPAENFKQYLLNVSSITSAIRLKETELSLLFKAILNQPSKLHLKFPLHPLSSLQRSMTLLELLYVLNDNKASQNNDLSKFKRFLDTLTKWNRNSSAFYRWVRLPSGTALSDSNECVLNVNEQISRQIISKSYCLLQKQSSILRRYGSEMTTMTTDINKSNPYELQTEFKRRLDFISDCLKAHPYQIHPMENFSIASEISTVMHKFDAQTEKQVLQSLISSLKSQLAFRKSCIHSKIEKTYRDLLPNVSCFHKHNVRFCMIDMAENGTVRVQERFRAYSKPELLQLASYLAQHDVAFNNLPIYPTDKSADDDLNIQIQKDPKPIVKKEKPKNVPPKPSTRSHSPPVRDTGIDVPLGKPLYAPTERQLNATQESHLRQLISKSKAALLKLDREILAERSDLSFNKRRDLSEPSMIQRLSKRPNAPTGVLKPRVRALGDKGAPKTRRPTSGRKVTRSIKNSANLSSQHAPDPPSSHDTRILSAYLKRLALEKGSQGQENFQLTDTNQPKEPPKGSNELNAHQNYAETSNIHYKQQYPPGLLTFLEKWGSKLDKSDYKEAGRPQVHFDNDEQLDSSTASTSTSTDSISQFIRRHAKHNKQPHKLKSRSAVNKSIPVKSINASKSKNTSVERSSLKMVNELKEDETPYRILRLPVEQYQQILTMSKIGEVANAGRYNCKTLLSSHKLEKPHGIVQVSEALSEEIGSACVESVAKLFENLSNEVINELLQSELAISTSPWSSFSGISESPQQMPCPDVKQPISPISSKSKILQSSAPKNSIEKSKIPMPNQTSSKTLSPVEEWTTRTGLSIPENKSPVFVLGGSSLSRNPEVRADQKQVIVEGDGLIRGSSKEGFILERISTPEEVRLKSPNSDIIHIKSTNGDTLIKNASSGESISSLPSRVLRPREPEPGEALSLKSSSSQGDLVSIDNSNQAPTNKVHSQAGAGPNSLKSTHHPNVRIPDELSTQKALLPYDNPLSLVLLPPIERSHTPDIETIDTSIFSNGNTTQFTISSPNGSSQHSNQFYEDDFESTGEGDSN</sequence>
<feature type="compositionally biased region" description="Polar residues" evidence="1">
    <location>
        <begin position="1142"/>
        <end position="1159"/>
    </location>
</feature>
<feature type="compositionally biased region" description="Basic residues" evidence="1">
    <location>
        <begin position="727"/>
        <end position="742"/>
    </location>
</feature>
<name>A0A0R3T234_RODNA</name>
<feature type="region of interest" description="Disordered" evidence="1">
    <location>
        <begin position="1142"/>
        <end position="1173"/>
    </location>
</feature>
<dbReference type="EMBL" id="UZAE01000330">
    <property type="protein sequence ID" value="VDN96829.1"/>
    <property type="molecule type" value="Genomic_DNA"/>
</dbReference>
<evidence type="ECO:0000313" key="4">
    <source>
        <dbReference type="WBParaSite" id="HNAJ_0000097001-mRNA-1"/>
    </source>
</evidence>
<feature type="region of interest" description="Disordered" evidence="1">
    <location>
        <begin position="457"/>
        <end position="497"/>
    </location>
</feature>
<feature type="region of interest" description="Disordered" evidence="1">
    <location>
        <begin position="550"/>
        <end position="593"/>
    </location>
</feature>
<feature type="region of interest" description="Disordered" evidence="1">
    <location>
        <begin position="630"/>
        <end position="656"/>
    </location>
</feature>
<feature type="compositionally biased region" description="Polar residues" evidence="1">
    <location>
        <begin position="631"/>
        <end position="645"/>
    </location>
</feature>
<evidence type="ECO:0000313" key="2">
    <source>
        <dbReference type="EMBL" id="VDN96829.1"/>
    </source>
</evidence>
<evidence type="ECO:0000256" key="1">
    <source>
        <dbReference type="SAM" id="MobiDB-lite"/>
    </source>
</evidence>
<feature type="compositionally biased region" description="Acidic residues" evidence="1">
    <location>
        <begin position="1160"/>
        <end position="1173"/>
    </location>
</feature>
<accession>A0A0R3T234</accession>
<dbReference type="AlphaFoldDB" id="A0A0R3T234"/>
<gene>
    <name evidence="2" type="ORF">HNAJ_LOCUS970</name>
</gene>
<dbReference type="OrthoDB" id="6248528at2759"/>
<feature type="compositionally biased region" description="Polar residues" evidence="1">
    <location>
        <begin position="1020"/>
        <end position="1034"/>
    </location>
</feature>
<dbReference type="Proteomes" id="UP000278807">
    <property type="component" value="Unassembled WGS sequence"/>
</dbReference>
<evidence type="ECO:0000313" key="3">
    <source>
        <dbReference type="Proteomes" id="UP000278807"/>
    </source>
</evidence>
<feature type="compositionally biased region" description="Low complexity" evidence="1">
    <location>
        <begin position="711"/>
        <end position="724"/>
    </location>
</feature>
<feature type="region of interest" description="Disordered" evidence="1">
    <location>
        <begin position="700"/>
        <end position="767"/>
    </location>
</feature>
<dbReference type="WBParaSite" id="HNAJ_0000097001-mRNA-1">
    <property type="protein sequence ID" value="HNAJ_0000097001-mRNA-1"/>
    <property type="gene ID" value="HNAJ_0000097001"/>
</dbReference>
<feature type="compositionally biased region" description="Basic residues" evidence="1">
    <location>
        <begin position="580"/>
        <end position="593"/>
    </location>
</feature>
<keyword evidence="3" id="KW-1185">Reference proteome</keyword>
<reference evidence="4" key="1">
    <citation type="submission" date="2017-02" db="UniProtKB">
        <authorList>
            <consortium name="WormBaseParasite"/>
        </authorList>
    </citation>
    <scope>IDENTIFICATION</scope>
</reference>